<evidence type="ECO:0000256" key="5">
    <source>
        <dbReference type="SAM" id="MobiDB-lite"/>
    </source>
</evidence>
<dbReference type="PRINTS" id="PR01415">
    <property type="entry name" value="ANKYRIN"/>
</dbReference>
<dbReference type="STRING" id="105351.A0A401KFK1"/>
<sequence>MVWHLSLIAILSLLPGALATGWDDFADDLATDLAPLISLFGERLSKQFLSESTSILDNFLFSVAPLGILTAVVSVIRVCGNSSLRAFIGRAQEGPGEAENELLSCVSETTAEMFNNGGISRVFGRPRLLEVIAWEETDPQTKERSYRIGTLRDALREGAWLAGKGSWILDEKEYLPELDIPNLSLNKGIEKSSQGWFYAAAVLGLGLQVGVIVYAAITVYLFPVQFKKDGSLVVSYAFPLFSLGSIFLCIGMFLCAFIIERSSTECYIRPAKPSKIYWLQPGGQDVGDQVFGAFLGVSEGPMSKATEDLLYIKSVRSPGIFGKGPLLMFTVIITLIGFVIQFVGIRGLHASVVLAEMGATLLMSIVRACLRTKRSGSDENRLTDQERHLVSYNEQELDCFAFHLEQVRSFGLVSSQPHRSRAQSTTSSAAVSTQTPSQTPGLGTKLINTRAQLARLTSNPDKESSLAWDGLPIRQRAQKLADTIERTMNLLSGWKNVTGDTVSFDLMLTCQSLNKGVFNPALETYTIKLHRSEDTLLWKIDETELEAVLGLWTWSLLRSDSKWLQTGLDRAVGLTKSEAIAEETDLYFHKWIYRHTDARMASSKTVSFGSELFGLYSDKNPGNKEILVVKTQNNLETMAAQDIYIHFLRSVLQDFETIGGDVDVRSGSQNGYIAYSDHIDELVGCFESGNLGSREDALLGIVPVLKARKLLPELAADSHRVRVQIGRHVSNDNWAEAFSIARWLCERSYGEEFERSVYELGYLCQRAITHTEDTVRREGLDMVLSLLQGDPRWTFLNGIRSSRPTDWMKSQHQKAWWTKFSRQLGWIVWHIASNKADRHHIKMQLESLGSFENLDLQGVVCNDDQEKRRCAEETILGWLTHGMDIVFERQVPGEEDQLCLAWALQNAQDALWHWLLHKWTEVGQLYGAMTQKAFVFAARCGSDLAIQALMRHGAEINNQEYEGYTALLETVGNQEVEAAKKLLANGADANLGMKTNGLTPLGISASQGQQELTLWLLDYGARIDCGYGQQLSALHLAVRQNQLETSRLLLERGADIESIAGDNRTILAYAVIDNLKDMVKLLLEYGANVNTVDDWGYTPLILAVHYHASEDIFRLLLANKGDIYQADRDGMTVFDVARQNNRLDLLALLEAASQKRAETGHLQGPIEHIMSEQVVYPPPPGQAHSFPPPPNGAAYQPPPQSFTPPNLSFPPPPQQPVSSNDEKADVSPISSPNGSTTPPFNEKAIYAAENAGSFAANSAMFSSPEPQQAPTPGPGLTRAHTEAALTSRIAPKHFVGATSTYADDVGTFNGGSYRISHRDTNTLLTIQLAVGCPIQARPGVMIAMSPSMSLRGSLSFGWMKALAGGNIARSTYTGPGELLIAPSVMGDITIIRLDGSNEWIVGRDAFLASTTGVKTEYKTQGLMKGVFSGEGFFVWRFYGAGLVWMQSFGAIVKKELADDETYYVNNGHLVAWNCRYKIERVASGGIISNWSAGEGLACRFTGPGTVYMQTRNVSAFVAHLGGNLAKN</sequence>
<feature type="repeat" description="ANK" evidence="3">
    <location>
        <begin position="1029"/>
        <end position="1061"/>
    </location>
</feature>
<gene>
    <name evidence="8" type="ORF">AAWM_00953</name>
</gene>
<dbReference type="InterPro" id="IPR036770">
    <property type="entry name" value="Ankyrin_rpt-contain_sf"/>
</dbReference>
<dbReference type="SUPFAM" id="SSF48403">
    <property type="entry name" value="Ankyrin repeat"/>
    <property type="match status" value="1"/>
</dbReference>
<protein>
    <recommendedName>
        <fullName evidence="4">Altered inheritance of mitochondria protein 24, mitochondrial</fullName>
    </recommendedName>
</protein>
<organism evidence="8 9">
    <name type="scientific">Aspergillus awamori</name>
    <name type="common">Black koji mold</name>
    <dbReference type="NCBI Taxonomy" id="105351"/>
    <lineage>
        <taxon>Eukaryota</taxon>
        <taxon>Fungi</taxon>
        <taxon>Dikarya</taxon>
        <taxon>Ascomycota</taxon>
        <taxon>Pezizomycotina</taxon>
        <taxon>Eurotiomycetes</taxon>
        <taxon>Eurotiomycetidae</taxon>
        <taxon>Eurotiales</taxon>
        <taxon>Aspergillaceae</taxon>
        <taxon>Aspergillus</taxon>
    </lineage>
</organism>
<dbReference type="SMART" id="SM00248">
    <property type="entry name" value="ANK"/>
    <property type="match status" value="7"/>
</dbReference>
<feature type="region of interest" description="Disordered" evidence="5">
    <location>
        <begin position="421"/>
        <end position="443"/>
    </location>
</feature>
<feature type="transmembrane region" description="Helical" evidence="6">
    <location>
        <begin position="196"/>
        <end position="222"/>
    </location>
</feature>
<name>A0A401KFK1_ASPAW</name>
<comment type="caution">
    <text evidence="8">The sequence shown here is derived from an EMBL/GenBank/DDBJ whole genome shotgun (WGS) entry which is preliminary data.</text>
</comment>
<evidence type="ECO:0000256" key="2">
    <source>
        <dbReference type="ARBA" id="ARBA00023043"/>
    </source>
</evidence>
<feature type="transmembrane region" description="Helical" evidence="6">
    <location>
        <begin position="59"/>
        <end position="80"/>
    </location>
</feature>
<proteinExistence type="inferred from homology"/>
<keyword evidence="9" id="KW-1185">Reference proteome</keyword>
<keyword evidence="6" id="KW-0472">Membrane</keyword>
<dbReference type="Gene3D" id="3.60.160.10">
    <property type="entry name" value="Mitochondrial biogenesis AIM24"/>
    <property type="match status" value="1"/>
</dbReference>
<feature type="transmembrane region" description="Helical" evidence="6">
    <location>
        <begin position="326"/>
        <end position="344"/>
    </location>
</feature>
<dbReference type="InterPro" id="IPR002110">
    <property type="entry name" value="Ankyrin_rpt"/>
</dbReference>
<dbReference type="PANTHER" id="PTHR24198:SF165">
    <property type="entry name" value="ANKYRIN REPEAT-CONTAINING PROTEIN-RELATED"/>
    <property type="match status" value="1"/>
</dbReference>
<feature type="transmembrane region" description="Helical" evidence="6">
    <location>
        <begin position="234"/>
        <end position="259"/>
    </location>
</feature>
<evidence type="ECO:0000313" key="9">
    <source>
        <dbReference type="Proteomes" id="UP000286921"/>
    </source>
</evidence>
<dbReference type="Pfam" id="PF01987">
    <property type="entry name" value="AIM24"/>
    <property type="match status" value="1"/>
</dbReference>
<dbReference type="PROSITE" id="PS50088">
    <property type="entry name" value="ANK_REPEAT"/>
    <property type="match status" value="3"/>
</dbReference>
<evidence type="ECO:0000256" key="3">
    <source>
        <dbReference type="PROSITE-ProRule" id="PRU00023"/>
    </source>
</evidence>
<dbReference type="PANTHER" id="PTHR24198">
    <property type="entry name" value="ANKYRIN REPEAT AND PROTEIN KINASE DOMAIN-CONTAINING PROTEIN"/>
    <property type="match status" value="1"/>
</dbReference>
<feature type="region of interest" description="Disordered" evidence="5">
    <location>
        <begin position="1174"/>
        <end position="1241"/>
    </location>
</feature>
<dbReference type="InterPro" id="IPR036983">
    <property type="entry name" value="AIM24_sf"/>
</dbReference>
<dbReference type="SUPFAM" id="SSF51219">
    <property type="entry name" value="TRAP-like"/>
    <property type="match status" value="1"/>
</dbReference>
<comment type="similarity">
    <text evidence="4">Belongs to the AIM24 family.</text>
</comment>
<comment type="subcellular location">
    <subcellularLocation>
        <location evidence="4">Mitochondrion</location>
    </subcellularLocation>
</comment>
<accession>A0A401KFK1</accession>
<evidence type="ECO:0000256" key="4">
    <source>
        <dbReference type="RuleBase" id="RU363045"/>
    </source>
</evidence>
<keyword evidence="7" id="KW-0732">Signal</keyword>
<dbReference type="EMBL" id="BDHI01000001">
    <property type="protein sequence ID" value="GCB18068.1"/>
    <property type="molecule type" value="Genomic_DNA"/>
</dbReference>
<feature type="repeat" description="ANK" evidence="3">
    <location>
        <begin position="1062"/>
        <end position="1094"/>
    </location>
</feature>
<dbReference type="Gene3D" id="1.25.40.20">
    <property type="entry name" value="Ankyrin repeat-containing domain"/>
    <property type="match status" value="1"/>
</dbReference>
<feature type="compositionally biased region" description="Polar residues" evidence="5">
    <location>
        <begin position="1228"/>
        <end position="1239"/>
    </location>
</feature>
<keyword evidence="1" id="KW-0677">Repeat</keyword>
<dbReference type="GO" id="GO:0005739">
    <property type="term" value="C:mitochondrion"/>
    <property type="evidence" value="ECO:0007669"/>
    <property type="project" value="UniProtKB-SubCell"/>
</dbReference>
<keyword evidence="6" id="KW-0812">Transmembrane</keyword>
<dbReference type="Proteomes" id="UP000286921">
    <property type="component" value="Unassembled WGS sequence"/>
</dbReference>
<dbReference type="NCBIfam" id="TIGR00266">
    <property type="entry name" value="TIGR00266 family protein"/>
    <property type="match status" value="1"/>
</dbReference>
<reference evidence="8 9" key="1">
    <citation type="submission" date="2016-09" db="EMBL/GenBank/DDBJ databases">
        <title>Aspergillus awamori IFM 58123T.</title>
        <authorList>
            <person name="Kusuya Y."/>
            <person name="Shimizu M."/>
            <person name="Takahashi H."/>
            <person name="Yaguchi T."/>
        </authorList>
    </citation>
    <scope>NUCLEOTIDE SEQUENCE [LARGE SCALE GENOMIC DNA]</scope>
    <source>
        <strain evidence="8 9">IFM 58123</strain>
    </source>
</reference>
<keyword evidence="4" id="KW-0496">Mitochondrion</keyword>
<evidence type="ECO:0000256" key="1">
    <source>
        <dbReference type="ARBA" id="ARBA00022737"/>
    </source>
</evidence>
<keyword evidence="6" id="KW-1133">Transmembrane helix</keyword>
<feature type="compositionally biased region" description="Pro residues" evidence="5">
    <location>
        <begin position="1176"/>
        <end position="1215"/>
    </location>
</feature>
<dbReference type="Pfam" id="PF12796">
    <property type="entry name" value="Ank_2"/>
    <property type="match status" value="2"/>
</dbReference>
<feature type="signal peptide" evidence="7">
    <location>
        <begin position="1"/>
        <end position="19"/>
    </location>
</feature>
<evidence type="ECO:0000256" key="6">
    <source>
        <dbReference type="SAM" id="Phobius"/>
    </source>
</evidence>
<dbReference type="PROSITE" id="PS50297">
    <property type="entry name" value="ANK_REP_REGION"/>
    <property type="match status" value="3"/>
</dbReference>
<evidence type="ECO:0000313" key="8">
    <source>
        <dbReference type="EMBL" id="GCB18068.1"/>
    </source>
</evidence>
<keyword evidence="2 3" id="KW-0040">ANK repeat</keyword>
<dbReference type="InterPro" id="IPR002838">
    <property type="entry name" value="AIM24"/>
</dbReference>
<feature type="chain" id="PRO_5019274020" description="Altered inheritance of mitochondria protein 24, mitochondrial" evidence="7">
    <location>
        <begin position="20"/>
        <end position="1527"/>
    </location>
</feature>
<feature type="compositionally biased region" description="Low complexity" evidence="5">
    <location>
        <begin position="422"/>
        <end position="439"/>
    </location>
</feature>
<evidence type="ECO:0000256" key="7">
    <source>
        <dbReference type="SAM" id="SignalP"/>
    </source>
</evidence>
<feature type="repeat" description="ANK" evidence="3">
    <location>
        <begin position="996"/>
        <end position="1024"/>
    </location>
</feature>
<dbReference type="InterPro" id="IPR016031">
    <property type="entry name" value="Trp_RNA-bd_attenuator-like_dom"/>
</dbReference>